<keyword evidence="3" id="KW-1015">Disulfide bond</keyword>
<dbReference type="SUPFAM" id="SSF52833">
    <property type="entry name" value="Thioredoxin-like"/>
    <property type="match status" value="1"/>
</dbReference>
<keyword evidence="2" id="KW-0560">Oxidoreductase</keyword>
<evidence type="ECO:0000259" key="5">
    <source>
        <dbReference type="PROSITE" id="PS51352"/>
    </source>
</evidence>
<evidence type="ECO:0000256" key="3">
    <source>
        <dbReference type="ARBA" id="ARBA00023157"/>
    </source>
</evidence>
<organism evidence="6 7">
    <name type="scientific">Alterisphingorhabdus coralli</name>
    <dbReference type="NCBI Taxonomy" id="3071408"/>
    <lineage>
        <taxon>Bacteria</taxon>
        <taxon>Pseudomonadati</taxon>
        <taxon>Pseudomonadota</taxon>
        <taxon>Alphaproteobacteria</taxon>
        <taxon>Sphingomonadales</taxon>
        <taxon>Sphingomonadaceae</taxon>
        <taxon>Alterisphingorhabdus (ex Yan et al. 2024)</taxon>
    </lineage>
</organism>
<dbReference type="GO" id="GO:0016491">
    <property type="term" value="F:oxidoreductase activity"/>
    <property type="evidence" value="ECO:0007669"/>
    <property type="project" value="UniProtKB-KW"/>
</dbReference>
<evidence type="ECO:0000256" key="2">
    <source>
        <dbReference type="ARBA" id="ARBA00023002"/>
    </source>
</evidence>
<evidence type="ECO:0000313" key="6">
    <source>
        <dbReference type="EMBL" id="WOE74829.1"/>
    </source>
</evidence>
<dbReference type="InterPro" id="IPR041205">
    <property type="entry name" value="ScsC_N"/>
</dbReference>
<dbReference type="RefSeq" id="WP_317081200.1">
    <property type="nucleotide sequence ID" value="NZ_CP136594.1"/>
</dbReference>
<keyword evidence="4" id="KW-0676">Redox-active center</keyword>
<dbReference type="PROSITE" id="PS51352">
    <property type="entry name" value="THIOREDOXIN_2"/>
    <property type="match status" value="1"/>
</dbReference>
<evidence type="ECO:0000313" key="7">
    <source>
        <dbReference type="Proteomes" id="UP001302429"/>
    </source>
</evidence>
<dbReference type="InterPro" id="IPR036249">
    <property type="entry name" value="Thioredoxin-like_sf"/>
</dbReference>
<dbReference type="PANTHER" id="PTHR13887">
    <property type="entry name" value="GLUTATHIONE S-TRANSFERASE KAPPA"/>
    <property type="match status" value="1"/>
</dbReference>
<dbReference type="EMBL" id="CP136594">
    <property type="protein sequence ID" value="WOE74829.1"/>
    <property type="molecule type" value="Genomic_DNA"/>
</dbReference>
<accession>A0AA97F5R2</accession>
<protein>
    <submittedName>
        <fullName evidence="6">DsbA family protein</fullName>
    </submittedName>
</protein>
<dbReference type="Pfam" id="PF18312">
    <property type="entry name" value="ScsC_N"/>
    <property type="match status" value="1"/>
</dbReference>
<dbReference type="InterPro" id="IPR013766">
    <property type="entry name" value="Thioredoxin_domain"/>
</dbReference>
<keyword evidence="1" id="KW-0732">Signal</keyword>
<proteinExistence type="predicted"/>
<dbReference type="Gene3D" id="3.40.30.10">
    <property type="entry name" value="Glutaredoxin"/>
    <property type="match status" value="1"/>
</dbReference>
<dbReference type="Proteomes" id="UP001302429">
    <property type="component" value="Chromosome"/>
</dbReference>
<dbReference type="Pfam" id="PF01323">
    <property type="entry name" value="DSBA"/>
    <property type="match status" value="1"/>
</dbReference>
<reference evidence="6 7" key="1">
    <citation type="submission" date="2023-10" db="EMBL/GenBank/DDBJ databases">
        <title>Complete genome sequence of a Sphingomonadaceae bacterium.</title>
        <authorList>
            <person name="Yan C."/>
        </authorList>
    </citation>
    <scope>NUCLEOTIDE SEQUENCE [LARGE SCALE GENOMIC DNA]</scope>
    <source>
        <strain evidence="6 7">SCSIO 66989</strain>
    </source>
</reference>
<keyword evidence="7" id="KW-1185">Reference proteome</keyword>
<dbReference type="CDD" id="cd03023">
    <property type="entry name" value="DsbA_Com1_like"/>
    <property type="match status" value="1"/>
</dbReference>
<dbReference type="InterPro" id="IPR001853">
    <property type="entry name" value="DSBA-like_thioredoxin_dom"/>
</dbReference>
<dbReference type="PANTHER" id="PTHR13887:SF14">
    <property type="entry name" value="DISULFIDE BOND FORMATION PROTEIN D"/>
    <property type="match status" value="1"/>
</dbReference>
<gene>
    <name evidence="6" type="ORF">RB602_13435</name>
</gene>
<dbReference type="AlphaFoldDB" id="A0AA97F5R2"/>
<dbReference type="KEGG" id="acoa:RB602_13435"/>
<feature type="domain" description="Thioredoxin" evidence="5">
    <location>
        <begin position="61"/>
        <end position="247"/>
    </location>
</feature>
<sequence length="253" mass="27067">MSTGIAVAVAAGIGIFMWQGGSTAATETDKAARAAGINAEQQEAFEEIVRQYILDNPEIIPEAIDRLRAKQAAERIDGIRDQIEKPFEQGFAGNPNGDVVLVEFSDFACGYCRQSVGDVARLLSEDPNLKVVFRELPILSDASGKAAQMALAAANQDRYYSFHKAMFDAGRPSDQTIEAAAKSAGMDLEAAKAFISTPAAQAELESNIRIAQQLEFTGTPSWVIGNQIFSGAVGYDQLKAAIEAERANGKTDS</sequence>
<name>A0AA97F5R2_9SPHN</name>
<evidence type="ECO:0000256" key="1">
    <source>
        <dbReference type="ARBA" id="ARBA00022729"/>
    </source>
</evidence>
<evidence type="ECO:0000256" key="4">
    <source>
        <dbReference type="ARBA" id="ARBA00023284"/>
    </source>
</evidence>